<keyword evidence="2" id="KW-0472">Membrane</keyword>
<dbReference type="EMBL" id="CP088100">
    <property type="protein sequence ID" value="UFW85922.1"/>
    <property type="molecule type" value="Genomic_DNA"/>
</dbReference>
<organism evidence="3 4">
    <name type="scientific">Bradyrhizobium barranii</name>
    <dbReference type="NCBI Taxonomy" id="2992140"/>
    <lineage>
        <taxon>Bacteria</taxon>
        <taxon>Pseudomonadati</taxon>
        <taxon>Pseudomonadota</taxon>
        <taxon>Alphaproteobacteria</taxon>
        <taxon>Hyphomicrobiales</taxon>
        <taxon>Nitrobacteraceae</taxon>
        <taxon>Bradyrhizobium</taxon>
    </lineage>
</organism>
<name>A0ABY3QIV5_9BRAD</name>
<keyword evidence="2" id="KW-0812">Transmembrane</keyword>
<dbReference type="Proteomes" id="UP001430990">
    <property type="component" value="Chromosome"/>
</dbReference>
<feature type="transmembrane region" description="Helical" evidence="2">
    <location>
        <begin position="20"/>
        <end position="39"/>
    </location>
</feature>
<proteinExistence type="predicted"/>
<feature type="compositionally biased region" description="Basic and acidic residues" evidence="1">
    <location>
        <begin position="45"/>
        <end position="103"/>
    </location>
</feature>
<reference evidence="3" key="1">
    <citation type="submission" date="2021-11" db="EMBL/GenBank/DDBJ databases">
        <title>Australian commercial rhizobial inoculants.</title>
        <authorList>
            <person name="Kohlmeier M.G."/>
            <person name="O'Hara G.W."/>
            <person name="Colombi E."/>
            <person name="Ramsay J.P."/>
            <person name="Terpolilli J."/>
        </authorList>
    </citation>
    <scope>NUCLEOTIDE SEQUENCE</scope>
    <source>
        <strain evidence="3">CC829</strain>
    </source>
</reference>
<accession>A0ABY3QIV5</accession>
<dbReference type="InterPro" id="IPR006311">
    <property type="entry name" value="TAT_signal"/>
</dbReference>
<protein>
    <recommendedName>
        <fullName evidence="5">Twin-arginine translocation signal domain-containing protein</fullName>
    </recommendedName>
</protein>
<evidence type="ECO:0000256" key="1">
    <source>
        <dbReference type="SAM" id="MobiDB-lite"/>
    </source>
</evidence>
<evidence type="ECO:0000313" key="3">
    <source>
        <dbReference type="EMBL" id="UFW85922.1"/>
    </source>
</evidence>
<evidence type="ECO:0000313" key="4">
    <source>
        <dbReference type="Proteomes" id="UP001430990"/>
    </source>
</evidence>
<keyword evidence="4" id="KW-1185">Reference proteome</keyword>
<keyword evidence="2" id="KW-1133">Transmembrane helix</keyword>
<gene>
    <name evidence="3" type="ORF">BjapCC829_39480</name>
</gene>
<evidence type="ECO:0000256" key="2">
    <source>
        <dbReference type="SAM" id="Phobius"/>
    </source>
</evidence>
<feature type="region of interest" description="Disordered" evidence="1">
    <location>
        <begin position="40"/>
        <end position="103"/>
    </location>
</feature>
<dbReference type="PROSITE" id="PS51318">
    <property type="entry name" value="TAT"/>
    <property type="match status" value="1"/>
</dbReference>
<sequence length="142" mass="14762">MNNDDNSNLDVTGVSRRSTLTLAAGVAALGVALGMRSNAYAQGKGEGKMEGKGEGKVEAKVEGKGEGKGEGKAEGKGEGKAEGKGEGKEGRREGKAGRIRVDIDGEGTTTVDVRCADDEPMRACADLTKEIVDKIRTLPVKR</sequence>
<evidence type="ECO:0008006" key="5">
    <source>
        <dbReference type="Google" id="ProtNLM"/>
    </source>
</evidence>
<dbReference type="RefSeq" id="WP_231143562.1">
    <property type="nucleotide sequence ID" value="NZ_CP088100.1"/>
</dbReference>